<dbReference type="InterPro" id="IPR036259">
    <property type="entry name" value="MFS_trans_sf"/>
</dbReference>
<dbReference type="AlphaFoldDB" id="A0A6B8RH90"/>
<accession>A0A6B8RH90</accession>
<feature type="transmembrane region" description="Helical" evidence="2">
    <location>
        <begin position="29"/>
        <end position="51"/>
    </location>
</feature>
<gene>
    <name evidence="3" type="ORF">EHS13_10385</name>
</gene>
<dbReference type="RefSeq" id="WP_155700284.1">
    <property type="nucleotide sequence ID" value="NZ_CP034235.1"/>
</dbReference>
<proteinExistence type="predicted"/>
<feature type="transmembrane region" description="Helical" evidence="2">
    <location>
        <begin position="115"/>
        <end position="139"/>
    </location>
</feature>
<dbReference type="OrthoDB" id="2767994at2"/>
<feature type="transmembrane region" description="Helical" evidence="2">
    <location>
        <begin position="262"/>
        <end position="281"/>
    </location>
</feature>
<dbReference type="GO" id="GO:0022857">
    <property type="term" value="F:transmembrane transporter activity"/>
    <property type="evidence" value="ECO:0007669"/>
    <property type="project" value="InterPro"/>
</dbReference>
<feature type="transmembrane region" description="Helical" evidence="2">
    <location>
        <begin position="63"/>
        <end position="82"/>
    </location>
</feature>
<keyword evidence="2" id="KW-1133">Transmembrane helix</keyword>
<name>A0A6B8RH90_9BACL</name>
<dbReference type="Pfam" id="PF07690">
    <property type="entry name" value="MFS_1"/>
    <property type="match status" value="1"/>
</dbReference>
<evidence type="ECO:0000256" key="2">
    <source>
        <dbReference type="SAM" id="Phobius"/>
    </source>
</evidence>
<dbReference type="PANTHER" id="PTHR23526">
    <property type="entry name" value="INTEGRAL MEMBRANE TRANSPORT PROTEIN-RELATED"/>
    <property type="match status" value="1"/>
</dbReference>
<dbReference type="SUPFAM" id="SSF103473">
    <property type="entry name" value="MFS general substrate transporter"/>
    <property type="match status" value="1"/>
</dbReference>
<dbReference type="PANTHER" id="PTHR23526:SF2">
    <property type="entry name" value="MAJOR FACILITATOR SUPERFAMILY (MFS) PROFILE DOMAIN-CONTAINING PROTEIN"/>
    <property type="match status" value="1"/>
</dbReference>
<dbReference type="Proteomes" id="UP000426246">
    <property type="component" value="Chromosome"/>
</dbReference>
<reference evidence="4" key="1">
    <citation type="submission" date="2018-11" db="EMBL/GenBank/DDBJ databases">
        <title>Complete genome sequence of Paenibacillus sp. ML311-T8.</title>
        <authorList>
            <person name="Nam Y.-D."/>
            <person name="Kang J."/>
            <person name="Chung W.-H."/>
            <person name="Park Y.S."/>
        </authorList>
    </citation>
    <scope>NUCLEOTIDE SEQUENCE [LARGE SCALE GENOMIC DNA]</scope>
    <source>
        <strain evidence="4">ML311-T8</strain>
    </source>
</reference>
<organism evidence="3 4">
    <name type="scientific">Paenibacillus psychroresistens</name>
    <dbReference type="NCBI Taxonomy" id="1778678"/>
    <lineage>
        <taxon>Bacteria</taxon>
        <taxon>Bacillati</taxon>
        <taxon>Bacillota</taxon>
        <taxon>Bacilli</taxon>
        <taxon>Bacillales</taxon>
        <taxon>Paenibacillaceae</taxon>
        <taxon>Paenibacillus</taxon>
    </lineage>
</organism>
<dbReference type="EMBL" id="CP034235">
    <property type="protein sequence ID" value="QGQ95267.1"/>
    <property type="molecule type" value="Genomic_DNA"/>
</dbReference>
<keyword evidence="4" id="KW-1185">Reference proteome</keyword>
<dbReference type="GO" id="GO:0005886">
    <property type="term" value="C:plasma membrane"/>
    <property type="evidence" value="ECO:0007669"/>
    <property type="project" value="UniProtKB-SubCell"/>
</dbReference>
<dbReference type="InterPro" id="IPR011701">
    <property type="entry name" value="MFS"/>
</dbReference>
<evidence type="ECO:0000313" key="3">
    <source>
        <dbReference type="EMBL" id="QGQ95267.1"/>
    </source>
</evidence>
<keyword evidence="2" id="KW-0812">Transmembrane</keyword>
<feature type="transmembrane region" description="Helical" evidence="2">
    <location>
        <begin position="89"/>
        <end position="109"/>
    </location>
</feature>
<dbReference type="Gene3D" id="1.20.1250.20">
    <property type="entry name" value="MFS general substrate transporter like domains"/>
    <property type="match status" value="1"/>
</dbReference>
<evidence type="ECO:0000256" key="1">
    <source>
        <dbReference type="ARBA" id="ARBA00004651"/>
    </source>
</evidence>
<evidence type="ECO:0000313" key="4">
    <source>
        <dbReference type="Proteomes" id="UP000426246"/>
    </source>
</evidence>
<sequence>MRLILSWFGQWFSAIPAEKKLSRDAQVSLIIHSFFQFGASMSGVFLNLYLWRLTHSLWINGTYNILTWLIAPLGFALGGWLAKKKDRMFTYRIGLLLFVLFYLAVIFVQERIVDYYILFALFSGMAGSFYWTGYLTLMYDVSTSLNRIRFLAINMIMFTGAGLIGPALAGFIISRGDGLSGYIIIFTMSFFMFFAAGLISLKIKALPSQRKAYYLKYTWLLMRKNPGWLRSLFSFMGFGVLQGSMLFLPNIMLFQVLAKEEWVGYFGVLFSGVMMASGYYISRNAQESRRVRYFLYSAMGFTFGAILLLWSINIWTVIGFLVVYSLFSPLQGNSLTSTYFGMIGKLQPKGQFRVESVVVREIFVNMGRVISVGILLLFASNLQGSALPWMLVIFSVAQFSLPLLIRKIE</sequence>
<dbReference type="InterPro" id="IPR052528">
    <property type="entry name" value="Sugar_transport-like"/>
</dbReference>
<protein>
    <submittedName>
        <fullName evidence="3">MFS transporter</fullName>
    </submittedName>
</protein>
<feature type="transmembrane region" description="Helical" evidence="2">
    <location>
        <begin position="232"/>
        <end position="256"/>
    </location>
</feature>
<comment type="subcellular location">
    <subcellularLocation>
        <location evidence="1">Cell membrane</location>
        <topology evidence="1">Multi-pass membrane protein</topology>
    </subcellularLocation>
</comment>
<feature type="transmembrane region" description="Helical" evidence="2">
    <location>
        <begin position="386"/>
        <end position="405"/>
    </location>
</feature>
<feature type="transmembrane region" description="Helical" evidence="2">
    <location>
        <begin position="151"/>
        <end position="173"/>
    </location>
</feature>
<dbReference type="KEGG" id="ppsc:EHS13_10385"/>
<keyword evidence="2" id="KW-0472">Membrane</keyword>
<feature type="transmembrane region" description="Helical" evidence="2">
    <location>
        <begin position="179"/>
        <end position="201"/>
    </location>
</feature>